<keyword evidence="1" id="KW-0732">Signal</keyword>
<dbReference type="EMBL" id="CP139558">
    <property type="protein sequence ID" value="WPU92968.1"/>
    <property type="molecule type" value="Genomic_DNA"/>
</dbReference>
<dbReference type="Proteomes" id="UP001324380">
    <property type="component" value="Chromosome"/>
</dbReference>
<protein>
    <submittedName>
        <fullName evidence="3">DUF4397 domain-containing protein</fullName>
    </submittedName>
</protein>
<dbReference type="Pfam" id="PF14344">
    <property type="entry name" value="DUF4397"/>
    <property type="match status" value="1"/>
</dbReference>
<keyword evidence="4" id="KW-1185">Reference proteome</keyword>
<dbReference type="RefSeq" id="WP_321562125.1">
    <property type="nucleotide sequence ID" value="NZ_CP139558.1"/>
</dbReference>
<evidence type="ECO:0000313" key="4">
    <source>
        <dbReference type="Proteomes" id="UP001324380"/>
    </source>
</evidence>
<feature type="domain" description="DUF4397" evidence="2">
    <location>
        <begin position="42"/>
        <end position="156"/>
    </location>
</feature>
<organism evidence="3 4">
    <name type="scientific">Mucilaginibacter sabulilitoris</name>
    <dbReference type="NCBI Taxonomy" id="1173583"/>
    <lineage>
        <taxon>Bacteria</taxon>
        <taxon>Pseudomonadati</taxon>
        <taxon>Bacteroidota</taxon>
        <taxon>Sphingobacteriia</taxon>
        <taxon>Sphingobacteriales</taxon>
        <taxon>Sphingobacteriaceae</taxon>
        <taxon>Mucilaginibacter</taxon>
    </lineage>
</organism>
<sequence length="238" mass="25823">MKYVQQNLKRRAGIVGMMCLLAGLLTSCLKNHDSDYVEPPAALISVINASPDAQPVNFFLDQNQANTFPISYGHGLDYIRAFPGKRTASFSTSGLSQKLKSDTISLVDKKFYTIYLTNVVSKPDIVLLADSIVKPDAGKTSLRLVNVSPDAGAVDLAIKGGDVIASNTAYKKASLFKQFDGNTYTLEIRKAGTNTVLVTLTDVKLIGNTINTVWLQGLSAATDDKKLSANVQNNVYYY</sequence>
<dbReference type="InterPro" id="IPR025510">
    <property type="entry name" value="DUF4397"/>
</dbReference>
<evidence type="ECO:0000259" key="2">
    <source>
        <dbReference type="Pfam" id="PF14344"/>
    </source>
</evidence>
<evidence type="ECO:0000313" key="3">
    <source>
        <dbReference type="EMBL" id="WPU92968.1"/>
    </source>
</evidence>
<reference evidence="3 4" key="1">
    <citation type="submission" date="2023-11" db="EMBL/GenBank/DDBJ databases">
        <title>Analysis of the Genomes of Mucilaginibacter gossypii cycad 4 and M. sabulilitoris SNA2: microbes with the potential for plant growth promotion.</title>
        <authorList>
            <person name="Hirsch A.M."/>
            <person name="Humm E."/>
            <person name="Rubbi M."/>
            <person name="Del Vecchio G."/>
            <person name="Ha S.M."/>
            <person name="Pellegrini M."/>
            <person name="Gunsalus R.P."/>
        </authorList>
    </citation>
    <scope>NUCLEOTIDE SEQUENCE [LARGE SCALE GENOMIC DNA]</scope>
    <source>
        <strain evidence="3 4">SNA2</strain>
    </source>
</reference>
<gene>
    <name evidence="3" type="ORF">SNE25_26955</name>
</gene>
<proteinExistence type="predicted"/>
<dbReference type="PROSITE" id="PS51257">
    <property type="entry name" value="PROKAR_LIPOPROTEIN"/>
    <property type="match status" value="1"/>
</dbReference>
<accession>A0ABZ0TIV1</accession>
<name>A0ABZ0TIV1_9SPHI</name>
<feature type="chain" id="PRO_5046645303" evidence="1">
    <location>
        <begin position="28"/>
        <end position="238"/>
    </location>
</feature>
<feature type="signal peptide" evidence="1">
    <location>
        <begin position="1"/>
        <end position="27"/>
    </location>
</feature>
<evidence type="ECO:0000256" key="1">
    <source>
        <dbReference type="SAM" id="SignalP"/>
    </source>
</evidence>